<keyword evidence="3" id="KW-1185">Reference proteome</keyword>
<feature type="region of interest" description="Disordered" evidence="1">
    <location>
        <begin position="22"/>
        <end position="75"/>
    </location>
</feature>
<sequence>MHRCLKIQEIVRSIVQCTTLASEDDYGTEPGADEGVDEVTDEGTDEGTDEVTDEGTNEGADGGADGGMNEGADAPVPKKHSLVDVALVSRMFYEPAMDEIWAFQRGFDALFSCLPHQLLRRIPGKAWKGTVLARAPVGEEWRRFEHHAKRVRELVLYASSDRYEFDDHGFEAAALRSLEFVIEHFPKPLFPRLRSLDVRGDALRPQHILPFLHDQMCKIEFEGESPEDELITLLRAVAATTPNLIELGIQYRRGYKPMDDALSWELSRTICSLPALEDMSGFDHRLSIDAIAHLSRLPRFESLRLSVSALNVRIWDVQSFGEFKALTTLLLKLDTSTVPVEWISFVQALSRAPLQTVRIYAPTLDSPALELGPLFEALGQFPALESCSVSMNPANDDSTQWSGEFLDSAVLQGLFQVPGVTEFSLKNVPIRFSASLLQGIACAWPGLTHLTLFASHALPPADWVALADLAHLGRCVNLMCLNVEIAPVPADWTWTDLGDDVPGARAFMFEVQDARIDPAAAAQVAAFLNRYFPYTHMDHPERDDDGLDSDDEDEEGGDDIDEDAEVEDEHAGDEVIDMIKRFRTGGS</sequence>
<dbReference type="SUPFAM" id="SSF52047">
    <property type="entry name" value="RNI-like"/>
    <property type="match status" value="1"/>
</dbReference>
<evidence type="ECO:0000313" key="2">
    <source>
        <dbReference type="EMBL" id="GJE97887.1"/>
    </source>
</evidence>
<feature type="compositionally biased region" description="Acidic residues" evidence="1">
    <location>
        <begin position="22"/>
        <end position="56"/>
    </location>
</feature>
<dbReference type="EMBL" id="BPQB01000078">
    <property type="protein sequence ID" value="GJE97887.1"/>
    <property type="molecule type" value="Genomic_DNA"/>
</dbReference>
<comment type="caution">
    <text evidence="2">The sequence shown here is derived from an EMBL/GenBank/DDBJ whole genome shotgun (WGS) entry which is preliminary data.</text>
</comment>
<feature type="compositionally biased region" description="Acidic residues" evidence="1">
    <location>
        <begin position="543"/>
        <end position="575"/>
    </location>
</feature>
<organism evidence="2 3">
    <name type="scientific">Phanerochaete sordida</name>
    <dbReference type="NCBI Taxonomy" id="48140"/>
    <lineage>
        <taxon>Eukaryota</taxon>
        <taxon>Fungi</taxon>
        <taxon>Dikarya</taxon>
        <taxon>Basidiomycota</taxon>
        <taxon>Agaricomycotina</taxon>
        <taxon>Agaricomycetes</taxon>
        <taxon>Polyporales</taxon>
        <taxon>Phanerochaetaceae</taxon>
        <taxon>Phanerochaete</taxon>
    </lineage>
</organism>
<gene>
    <name evidence="2" type="ORF">PsYK624_141090</name>
</gene>
<proteinExistence type="predicted"/>
<dbReference type="InterPro" id="IPR032675">
    <property type="entry name" value="LRR_dom_sf"/>
</dbReference>
<evidence type="ECO:0000313" key="3">
    <source>
        <dbReference type="Proteomes" id="UP000703269"/>
    </source>
</evidence>
<feature type="compositionally biased region" description="Gly residues" evidence="1">
    <location>
        <begin position="60"/>
        <end position="69"/>
    </location>
</feature>
<dbReference type="Proteomes" id="UP000703269">
    <property type="component" value="Unassembled WGS sequence"/>
</dbReference>
<name>A0A9P3LL36_9APHY</name>
<feature type="region of interest" description="Disordered" evidence="1">
    <location>
        <begin position="538"/>
        <end position="575"/>
    </location>
</feature>
<dbReference type="Gene3D" id="3.80.10.10">
    <property type="entry name" value="Ribonuclease Inhibitor"/>
    <property type="match status" value="1"/>
</dbReference>
<evidence type="ECO:0000256" key="1">
    <source>
        <dbReference type="SAM" id="MobiDB-lite"/>
    </source>
</evidence>
<evidence type="ECO:0008006" key="4">
    <source>
        <dbReference type="Google" id="ProtNLM"/>
    </source>
</evidence>
<protein>
    <recommendedName>
        <fullName evidence="4">F-box domain-containing protein</fullName>
    </recommendedName>
</protein>
<dbReference type="OrthoDB" id="2631350at2759"/>
<reference evidence="2 3" key="1">
    <citation type="submission" date="2021-08" db="EMBL/GenBank/DDBJ databases">
        <title>Draft Genome Sequence of Phanerochaete sordida strain YK-624.</title>
        <authorList>
            <person name="Mori T."/>
            <person name="Dohra H."/>
            <person name="Suzuki T."/>
            <person name="Kawagishi H."/>
            <person name="Hirai H."/>
        </authorList>
    </citation>
    <scope>NUCLEOTIDE SEQUENCE [LARGE SCALE GENOMIC DNA]</scope>
    <source>
        <strain evidence="2 3">YK-624</strain>
    </source>
</reference>
<accession>A0A9P3LL36</accession>
<dbReference type="AlphaFoldDB" id="A0A9P3LL36"/>